<dbReference type="InterPro" id="IPR028994">
    <property type="entry name" value="Integrin_alpha_N"/>
</dbReference>
<reference evidence="8" key="1">
    <citation type="journal article" date="2019" name="Int. J. Syst. Evol. Microbiol.">
        <title>The Global Catalogue of Microorganisms (GCM) 10K type strain sequencing project: providing services to taxonomists for standard genome sequencing and annotation.</title>
        <authorList>
            <consortium name="The Broad Institute Genomics Platform"/>
            <consortium name="The Broad Institute Genome Sequencing Center for Infectious Disease"/>
            <person name="Wu L."/>
            <person name="Ma J."/>
        </authorList>
    </citation>
    <scope>NUCLEOTIDE SEQUENCE [LARGE SCALE GENOMIC DNA]</scope>
    <source>
        <strain evidence="8">KACC 12633</strain>
    </source>
</reference>
<comment type="subcellular location">
    <subcellularLocation>
        <location evidence="1">Secreted</location>
    </subcellularLocation>
</comment>
<evidence type="ECO:0000256" key="2">
    <source>
        <dbReference type="ARBA" id="ARBA00022525"/>
    </source>
</evidence>
<dbReference type="Gene3D" id="2.180.10.10">
    <property type="entry name" value="RHS repeat-associated core"/>
    <property type="match status" value="1"/>
</dbReference>
<gene>
    <name evidence="7" type="ORF">ACFPP9_20235</name>
</gene>
<evidence type="ECO:0000313" key="8">
    <source>
        <dbReference type="Proteomes" id="UP001596150"/>
    </source>
</evidence>
<evidence type="ECO:0000259" key="6">
    <source>
        <dbReference type="Pfam" id="PF12256"/>
    </source>
</evidence>
<keyword evidence="2" id="KW-0964">Secreted</keyword>
<dbReference type="Pfam" id="PF12256">
    <property type="entry name" value="TcdB_toxin_midN"/>
    <property type="match status" value="1"/>
</dbReference>
<dbReference type="InterPro" id="IPR003284">
    <property type="entry name" value="Sal_SpvB"/>
</dbReference>
<proteinExistence type="predicted"/>
<dbReference type="InterPro" id="IPR050708">
    <property type="entry name" value="T6SS_VgrG/RHS"/>
</dbReference>
<dbReference type="InterPro" id="IPR022045">
    <property type="entry name" value="TcdB_toxin_mid/N"/>
</dbReference>
<dbReference type="RefSeq" id="WP_266343706.1">
    <property type="nucleotide sequence ID" value="NZ_JAPKNH010000003.1"/>
</dbReference>
<accession>A0ABW0Q1C4</accession>
<dbReference type="NCBIfam" id="TIGR03696">
    <property type="entry name" value="Rhs_assc_core"/>
    <property type="match status" value="1"/>
</dbReference>
<feature type="region of interest" description="Disordered" evidence="4">
    <location>
        <begin position="278"/>
        <end position="298"/>
    </location>
</feature>
<dbReference type="EMBL" id="JBHSML010000013">
    <property type="protein sequence ID" value="MFC5518119.1"/>
    <property type="molecule type" value="Genomic_DNA"/>
</dbReference>
<feature type="domain" description="Insecticide toxin TcdB middle/C-terminal" evidence="5">
    <location>
        <begin position="897"/>
        <end position="997"/>
    </location>
</feature>
<organism evidence="7 8">
    <name type="scientific">Kaistia terrae</name>
    <dbReference type="NCBI Taxonomy" id="537017"/>
    <lineage>
        <taxon>Bacteria</taxon>
        <taxon>Pseudomonadati</taxon>
        <taxon>Pseudomonadota</taxon>
        <taxon>Alphaproteobacteria</taxon>
        <taxon>Hyphomicrobiales</taxon>
        <taxon>Kaistiaceae</taxon>
        <taxon>Kaistia</taxon>
    </lineage>
</organism>
<keyword evidence="3" id="KW-0843">Virulence</keyword>
<dbReference type="Pfam" id="PF12255">
    <property type="entry name" value="TcdB_toxin_midC"/>
    <property type="match status" value="1"/>
</dbReference>
<feature type="compositionally biased region" description="Polar residues" evidence="4">
    <location>
        <begin position="2166"/>
        <end position="2181"/>
    </location>
</feature>
<name>A0ABW0Q1C4_9HYPH</name>
<feature type="region of interest" description="Disordered" evidence="4">
    <location>
        <begin position="2162"/>
        <end position="2181"/>
    </location>
</feature>
<evidence type="ECO:0000256" key="4">
    <source>
        <dbReference type="SAM" id="MobiDB-lite"/>
    </source>
</evidence>
<dbReference type="InterPro" id="IPR022385">
    <property type="entry name" value="Rhs_assc_core"/>
</dbReference>
<evidence type="ECO:0000313" key="7">
    <source>
        <dbReference type="EMBL" id="MFC5518119.1"/>
    </source>
</evidence>
<dbReference type="Pfam" id="PF03534">
    <property type="entry name" value="SpvB"/>
    <property type="match status" value="1"/>
</dbReference>
<dbReference type="PANTHER" id="PTHR32305">
    <property type="match status" value="1"/>
</dbReference>
<dbReference type="InterPro" id="IPR022044">
    <property type="entry name" value="TcdB_toxin_mid/C"/>
</dbReference>
<evidence type="ECO:0000256" key="3">
    <source>
        <dbReference type="ARBA" id="ARBA00023026"/>
    </source>
</evidence>
<dbReference type="PANTHER" id="PTHR32305:SF15">
    <property type="entry name" value="PROTEIN RHSA-RELATED"/>
    <property type="match status" value="1"/>
</dbReference>
<evidence type="ECO:0000256" key="1">
    <source>
        <dbReference type="ARBA" id="ARBA00004613"/>
    </source>
</evidence>
<feature type="domain" description="Insecticide toxin TcdB middle/N-terminal" evidence="6">
    <location>
        <begin position="662"/>
        <end position="821"/>
    </location>
</feature>
<evidence type="ECO:0000259" key="5">
    <source>
        <dbReference type="Pfam" id="PF12255"/>
    </source>
</evidence>
<sequence>MDPQTGALQLTVPLPISPVRGGISVDLSLEYSFGSGNGSFGIGWALNSGAVFRRTDAGVPVYDDDHGSDRFVVSGVGEIVPARHPDGARRLRWATLEGNSLAHAPEEEHFEVREYRPRVEKEFCRIEWWRRILPSLDSGPRCLASFWRIISRANATRVYGRSETARIADPGEPSCIYRWELERAYDDRGNAVLFEYAADVGELDGQAFASPLYPVSVRYGNTAPIDRAKWLADTFPPSGAESAWMFKLAFDYGPPTCDPAGTLDLLVSQAEVPTGRERAIKPTDGPLRPDQTNSHRSGFSIRTRRLCRRILAYHAIPGAYEGLTRTLELTYVENPFVSRLAAITEVDWNGASGRARPPLQFTYSDAANLATVKLRSLAGSSLPTLRPAIDAARYDWIDLDGEGAPGVLFQSAGGSWFYARNSGGGRFAPPQPVDFRPALDGHSRARSATSASKLLDLGGDGMLDLVDFRRPAAGAHKRQSDYKWAPFEPFVTAPQLDPNDPNVRFLDLDGDGLSDLVRSEDGAYVWQRSLGELGFAEPARIAWADGESAGPRLLFADRRGTVFLADLTGDGLTDLVRVRNGEVSCWHNLGHGRFGPRTTCAIRDDGGSATGEAFVFDSSERFDPSRIRLLDIDGTGSTDIVYLGRNGIRCWRNQSGNGFSQPQSIPFPPIDDPSAVSVLDLLANGTDCLVFAPGTPGLDGALQYLSLAGGIPEDDASVSAAERLQKPHVLVSCTNNLGGETRFHHTTSARSCISDRDNGTRWATKIGFPVVVLARLEQVDTVTGKILVNSYRYRHGHYDGKEREFCGFGFVEQTDTVSYEQFADIGAAAIAGGPTNADTGVHLPPAVTRTWFHTGAATRGESLTRRFAREYFAGDTAASAMADVTLPPLTDAETTEALRCLRGLMLRQEIYAEELGGLQPEQERRPYSVTDRHYTIKRLQVRVANTPGAYFAYQSQQFDRSYERQRDDARIVHKLVLDVDAWGNETESASAAYGRLPSGLMRDACLLTEAERAVAATTALEYSVGRYTNDFADAAASPNDHHAALLAEKTTWEIAGLAAVGPNGHYLASDLVGLGTSTRLSEFGFVDVAVTGSLARRRIEQERHHYWAKSGARRLGELGLPALPHQSFKLAFDYAMVNAIGKAASEDIPPLAMTAAGYRRLSDLPANQFAPDSWPNDADARAWWAPSPFSQYEAAAFYQPTRHYDSFYSQSTQQYGVGALLPEFVRDAVGNDTRMVNDYRLLQARQLTDANGAVVELRFDHAGIVVASAVRGNGSQPTGDTLDGIAVDLSVAEVAAFMAAPATAGAVDSGAATSLRRATQRFIYDRFAACNLNKPIVRPDERRRALTLTHPVWVAAVARTFHVKDDAQSPVEISIAYADGFGAPAQTKQLTDGNGAAPVWIGSGWTIYDNKNSEVRTYEPYFTSTHLFEANRREGAAQIIIRDPVKRVRVTVTPHRRFSETGDVSSTAPVGHSYEKHLLRAWGAETWDGNDTVLLNPMDDPDIAGLVARFTETEFAPTWYQQRVSPELLVQTWPGDQERQRWEQQAAEGAATHAATPTRSYLDPLGRTFLTIAQHRRETDGADQFFHTRTVFDIRGRRLAVEDPRGRRVMAWDYSMVGTSWRSVSMDAGQRVMLVGVDGQPSIEWDAMGRRLSHRYDTLRRPVSVRVREDDTEVERESYVYGESIAGGASAYLRGRLIEEVGDGGTLAIEAYDCHGNPTDVRRTMSVARSVLRTESRRDAYDAQSRLVRSSSGGAAIKRGYSVSGQLLAVATSPGDRIVKHISYLPSGQRSRLTHAGKGPEVVTVSDPTTGRLVYQRADGLQDLRFVYDPAGNITHIHDASIAPVFFDGQRVDPLRRYRYDSLYRLIEASGREHCSRTSAMWNEQYRAGGPLDLCVHPKDKHAFRTYTEQFIYDDVDNLLRHRHVAGRGSWTRDFEVATASNRLQRATIGALPTDTLEADVHGNTTRMGHLEAIGWDYRDRLVSARRGNDTARFAYDTHGQRIAKVEPRGTRCYLGDFEFFDQGSATNSLIVGDKNGILAIIDHANGGNVQVRLQIADHLGSASAEVDLDGQVLGREEYYPFGGTSYQLSTSGVAARRYRFTAKERDEFTGLNYHGARYYSPWLARWISADPAIHGLNHYAYVNNRPIIQVDPTGMWDEVLRPAGSGSSDTQAPTETPAGTSVVTATRDAALRGGPATVYNSVQRSVYEAQNRLLSTDALEKILESRLTDDLNAAEAAARYASDLRTEGRKATQKLLTPGGRILSEFLEKPPRNFVDRAGGVRSFETYERIAENVGKSRPGLTTVGKAVGTSFIALDLGLASYNVMKAPEGQKVRAAVVEGSGIVGGAAGSALAVGALGLFMATPPGLAAAAAVGVGGALVGSTAVRSLAGAVYDNATASFAAVYAEMQNSISRLYGVPY</sequence>
<keyword evidence="8" id="KW-1185">Reference proteome</keyword>
<protein>
    <submittedName>
        <fullName evidence="7">SpvB/TcaC N-terminal domain-containing protein</fullName>
    </submittedName>
</protein>
<dbReference type="SUPFAM" id="SSF69318">
    <property type="entry name" value="Integrin alpha N-terminal domain"/>
    <property type="match status" value="1"/>
</dbReference>
<dbReference type="Proteomes" id="UP001596150">
    <property type="component" value="Unassembled WGS sequence"/>
</dbReference>
<comment type="caution">
    <text evidence="7">The sequence shown here is derived from an EMBL/GenBank/DDBJ whole genome shotgun (WGS) entry which is preliminary data.</text>
</comment>